<reference evidence="2 3" key="1">
    <citation type="submission" date="2015-07" db="EMBL/GenBank/DDBJ databases">
        <title>Emmonsia species relationships and genome sequence.</title>
        <authorList>
            <consortium name="The Broad Institute Genomics Platform"/>
            <person name="Cuomo C.A."/>
            <person name="Munoz J.F."/>
            <person name="Imamovic A."/>
            <person name="Priest M.E."/>
            <person name="Young S."/>
            <person name="Clay O.K."/>
            <person name="McEwen J.G."/>
        </authorList>
    </citation>
    <scope>NUCLEOTIDE SEQUENCE [LARGE SCALE GENOMIC DNA]</scope>
    <source>
        <strain evidence="2 3">UAMH 9510</strain>
    </source>
</reference>
<keyword evidence="1" id="KW-0732">Signal</keyword>
<feature type="signal peptide" evidence="1">
    <location>
        <begin position="1"/>
        <end position="18"/>
    </location>
</feature>
<keyword evidence="3" id="KW-1185">Reference proteome</keyword>
<feature type="chain" id="PRO_5009656505" evidence="1">
    <location>
        <begin position="19"/>
        <end position="174"/>
    </location>
</feature>
<protein>
    <submittedName>
        <fullName evidence="2">Uncharacterized protein</fullName>
    </submittedName>
</protein>
<dbReference type="OrthoDB" id="5419608at2759"/>
<sequence length="174" mass="18057">MKLFSILVALTVTLLAAAQDPTPAYKSDLDRLKEQLKSFEQMIPSGKTGSLTLPAKVEWPSILAKLDDPPESLIQLFASAIPQTAFRSLLDPKGRSAIASDIKAGNTPDWFNNMPSSVKSYMSHVQVQATATDMPVNGKGGSTSTSSALAANPSGVVAGGLAFAAGVLGLAVAL</sequence>
<evidence type="ECO:0000313" key="3">
    <source>
        <dbReference type="Proteomes" id="UP000182235"/>
    </source>
</evidence>
<evidence type="ECO:0000313" key="2">
    <source>
        <dbReference type="EMBL" id="OJD16475.1"/>
    </source>
</evidence>
<organism evidence="2 3">
    <name type="scientific">Emergomyces pasteurianus Ep9510</name>
    <dbReference type="NCBI Taxonomy" id="1447872"/>
    <lineage>
        <taxon>Eukaryota</taxon>
        <taxon>Fungi</taxon>
        <taxon>Dikarya</taxon>
        <taxon>Ascomycota</taxon>
        <taxon>Pezizomycotina</taxon>
        <taxon>Eurotiomycetes</taxon>
        <taxon>Eurotiomycetidae</taxon>
        <taxon>Onygenales</taxon>
        <taxon>Ajellomycetaceae</taxon>
        <taxon>Emergomyces</taxon>
    </lineage>
</organism>
<dbReference type="AlphaFoldDB" id="A0A1J9Q8C8"/>
<comment type="caution">
    <text evidence="2">The sequence shown here is derived from an EMBL/GenBank/DDBJ whole genome shotgun (WGS) entry which is preliminary data.</text>
</comment>
<accession>A0A1J9Q8C8</accession>
<gene>
    <name evidence="2" type="ORF">AJ78_03374</name>
</gene>
<dbReference type="EMBL" id="LGRN01000106">
    <property type="protein sequence ID" value="OJD16475.1"/>
    <property type="molecule type" value="Genomic_DNA"/>
</dbReference>
<name>A0A1J9Q8C8_9EURO</name>
<evidence type="ECO:0000256" key="1">
    <source>
        <dbReference type="SAM" id="SignalP"/>
    </source>
</evidence>
<proteinExistence type="predicted"/>
<dbReference type="Proteomes" id="UP000182235">
    <property type="component" value="Unassembled WGS sequence"/>
</dbReference>